<keyword evidence="2" id="KW-0808">Transferase</keyword>
<dbReference type="PANTHER" id="PTHR11525">
    <property type="entry name" value="FARNESYL-PYROPHOSPHATE SYNTHETASE"/>
    <property type="match status" value="1"/>
</dbReference>
<reference evidence="6" key="1">
    <citation type="submission" date="2021-06" db="EMBL/GenBank/DDBJ databases">
        <title>Parelaphostrongylus tenuis whole genome reference sequence.</title>
        <authorList>
            <person name="Garwood T.J."/>
            <person name="Larsen P.A."/>
            <person name="Fountain-Jones N.M."/>
            <person name="Garbe J.R."/>
            <person name="Macchietto M.G."/>
            <person name="Kania S.A."/>
            <person name="Gerhold R.W."/>
            <person name="Richards J.E."/>
            <person name="Wolf T.M."/>
        </authorList>
    </citation>
    <scope>NUCLEOTIDE SEQUENCE</scope>
    <source>
        <strain evidence="6">MNPRO001-30</strain>
        <tissue evidence="6">Meninges</tissue>
    </source>
</reference>
<dbReference type="GO" id="GO:0045337">
    <property type="term" value="P:farnesyl diphosphate biosynthetic process"/>
    <property type="evidence" value="ECO:0007669"/>
    <property type="project" value="TreeGrafter"/>
</dbReference>
<keyword evidence="4" id="KW-0460">Magnesium</keyword>
<sequence length="225" mass="26073">MDESETRRGKLCWHKNVDVGLSAVNDAMLLDAFIDEILRELYAGHPQVDRLCACHQNSNRITHLGQLLDTISVREVDNFTWDRYEQLRPYGSPSRFCDISLTKLVFCSSLRMTTLMYSAIQSSLERLERDIQDGKCTWISVRAVQKLRAKPELDDFKANYGKGDSESVNNIRKLLHRLNIQEDFMNFEKKYCEKIRNDINQMPLELSALKPVLQTIISKLSGREK</sequence>
<evidence type="ECO:0000313" key="6">
    <source>
        <dbReference type="EMBL" id="KAJ1373743.1"/>
    </source>
</evidence>
<evidence type="ECO:0000313" key="7">
    <source>
        <dbReference type="Proteomes" id="UP001196413"/>
    </source>
</evidence>
<accession>A0AAD5RCX2</accession>
<dbReference type="SUPFAM" id="SSF48576">
    <property type="entry name" value="Terpenoid synthases"/>
    <property type="match status" value="1"/>
</dbReference>
<dbReference type="GO" id="GO:0004337">
    <property type="term" value="F:(2E,6E)-farnesyl diphosphate synthase activity"/>
    <property type="evidence" value="ECO:0007669"/>
    <property type="project" value="TreeGrafter"/>
</dbReference>
<name>A0AAD5RCX2_PARTN</name>
<dbReference type="GO" id="GO:0004161">
    <property type="term" value="F:dimethylallyltranstransferase activity"/>
    <property type="evidence" value="ECO:0007669"/>
    <property type="project" value="TreeGrafter"/>
</dbReference>
<comment type="pathway">
    <text evidence="5">Pheromone biosynthesis.</text>
</comment>
<dbReference type="PANTHER" id="PTHR11525:SF0">
    <property type="entry name" value="FARNESYL PYROPHOSPHATE SYNTHASE"/>
    <property type="match status" value="1"/>
</dbReference>
<dbReference type="GO" id="GO:0005737">
    <property type="term" value="C:cytoplasm"/>
    <property type="evidence" value="ECO:0007669"/>
    <property type="project" value="TreeGrafter"/>
</dbReference>
<dbReference type="GO" id="GO:0046872">
    <property type="term" value="F:metal ion binding"/>
    <property type="evidence" value="ECO:0007669"/>
    <property type="project" value="UniProtKB-KW"/>
</dbReference>
<keyword evidence="7" id="KW-1185">Reference proteome</keyword>
<dbReference type="Pfam" id="PF00348">
    <property type="entry name" value="polyprenyl_synt"/>
    <property type="match status" value="1"/>
</dbReference>
<evidence type="ECO:0000256" key="5">
    <source>
        <dbReference type="ARBA" id="ARBA00033740"/>
    </source>
</evidence>
<organism evidence="6 7">
    <name type="scientific">Parelaphostrongylus tenuis</name>
    <name type="common">Meningeal worm</name>
    <dbReference type="NCBI Taxonomy" id="148309"/>
    <lineage>
        <taxon>Eukaryota</taxon>
        <taxon>Metazoa</taxon>
        <taxon>Ecdysozoa</taxon>
        <taxon>Nematoda</taxon>
        <taxon>Chromadorea</taxon>
        <taxon>Rhabditida</taxon>
        <taxon>Rhabditina</taxon>
        <taxon>Rhabditomorpha</taxon>
        <taxon>Strongyloidea</taxon>
        <taxon>Metastrongylidae</taxon>
        <taxon>Parelaphostrongylus</taxon>
    </lineage>
</organism>
<evidence type="ECO:0000256" key="3">
    <source>
        <dbReference type="ARBA" id="ARBA00022723"/>
    </source>
</evidence>
<dbReference type="InterPro" id="IPR008949">
    <property type="entry name" value="Isoprenoid_synthase_dom_sf"/>
</dbReference>
<proteinExistence type="predicted"/>
<dbReference type="InterPro" id="IPR039702">
    <property type="entry name" value="FPS1-like"/>
</dbReference>
<evidence type="ECO:0000256" key="4">
    <source>
        <dbReference type="ARBA" id="ARBA00022842"/>
    </source>
</evidence>
<comment type="cofactor">
    <cofactor evidence="1">
        <name>Mg(2+)</name>
        <dbReference type="ChEBI" id="CHEBI:18420"/>
    </cofactor>
</comment>
<gene>
    <name evidence="6" type="ORF">KIN20_036239</name>
</gene>
<dbReference type="InterPro" id="IPR000092">
    <property type="entry name" value="Polyprenyl_synt"/>
</dbReference>
<evidence type="ECO:0000256" key="2">
    <source>
        <dbReference type="ARBA" id="ARBA00022679"/>
    </source>
</evidence>
<dbReference type="GO" id="GO:0042811">
    <property type="term" value="P:pheromone biosynthetic process"/>
    <property type="evidence" value="ECO:0007669"/>
    <property type="project" value="UniProtKB-ARBA"/>
</dbReference>
<protein>
    <submittedName>
        <fullName evidence="6">Uncharacterized protein</fullName>
    </submittedName>
</protein>
<dbReference type="Proteomes" id="UP001196413">
    <property type="component" value="Unassembled WGS sequence"/>
</dbReference>
<dbReference type="AlphaFoldDB" id="A0AAD5RCX2"/>
<dbReference type="Gene3D" id="1.10.600.10">
    <property type="entry name" value="Farnesyl Diphosphate Synthase"/>
    <property type="match status" value="2"/>
</dbReference>
<evidence type="ECO:0000256" key="1">
    <source>
        <dbReference type="ARBA" id="ARBA00001946"/>
    </source>
</evidence>
<dbReference type="EMBL" id="JAHQIW010007342">
    <property type="protein sequence ID" value="KAJ1373743.1"/>
    <property type="molecule type" value="Genomic_DNA"/>
</dbReference>
<comment type="caution">
    <text evidence="6">The sequence shown here is derived from an EMBL/GenBank/DDBJ whole genome shotgun (WGS) entry which is preliminary data.</text>
</comment>
<keyword evidence="3" id="KW-0479">Metal-binding</keyword>